<evidence type="ECO:0000313" key="4">
    <source>
        <dbReference type="Proteomes" id="UP001501358"/>
    </source>
</evidence>
<dbReference type="InterPro" id="IPR001128">
    <property type="entry name" value="Cyt_P450"/>
</dbReference>
<evidence type="ECO:0000256" key="2">
    <source>
        <dbReference type="RuleBase" id="RU000461"/>
    </source>
</evidence>
<dbReference type="PROSITE" id="PS00086">
    <property type="entry name" value="CYTOCHROME_P450"/>
    <property type="match status" value="1"/>
</dbReference>
<keyword evidence="4" id="KW-1185">Reference proteome</keyword>
<dbReference type="PRINTS" id="PR00359">
    <property type="entry name" value="BP450"/>
</dbReference>
<keyword evidence="2" id="KW-0503">Monooxygenase</keyword>
<dbReference type="PANTHER" id="PTHR46696:SF1">
    <property type="entry name" value="CYTOCHROME P450 YJIB-RELATED"/>
    <property type="match status" value="1"/>
</dbReference>
<dbReference type="InterPro" id="IPR002397">
    <property type="entry name" value="Cyt_P450_B"/>
</dbReference>
<dbReference type="InterPro" id="IPR017972">
    <property type="entry name" value="Cyt_P450_CS"/>
</dbReference>
<organism evidence="3 4">
    <name type="scientific">Streptomyces thermolineatus</name>
    <dbReference type="NCBI Taxonomy" id="44033"/>
    <lineage>
        <taxon>Bacteria</taxon>
        <taxon>Bacillati</taxon>
        <taxon>Actinomycetota</taxon>
        <taxon>Actinomycetes</taxon>
        <taxon>Kitasatosporales</taxon>
        <taxon>Streptomycetaceae</taxon>
        <taxon>Streptomyces</taxon>
    </lineage>
</organism>
<dbReference type="Proteomes" id="UP001501358">
    <property type="component" value="Unassembled WGS sequence"/>
</dbReference>
<dbReference type="CDD" id="cd11029">
    <property type="entry name" value="CYP107-like"/>
    <property type="match status" value="1"/>
</dbReference>
<proteinExistence type="inferred from homology"/>
<dbReference type="PANTHER" id="PTHR46696">
    <property type="entry name" value="P450, PUTATIVE (EUROFUNG)-RELATED"/>
    <property type="match status" value="1"/>
</dbReference>
<dbReference type="EMBL" id="BAAATA010000012">
    <property type="protein sequence ID" value="GAA2488168.1"/>
    <property type="molecule type" value="Genomic_DNA"/>
</dbReference>
<dbReference type="Pfam" id="PF00067">
    <property type="entry name" value="p450"/>
    <property type="match status" value="1"/>
</dbReference>
<evidence type="ECO:0000256" key="1">
    <source>
        <dbReference type="ARBA" id="ARBA00010617"/>
    </source>
</evidence>
<keyword evidence="2" id="KW-0408">Iron</keyword>
<accession>A0ABP5YZJ0</accession>
<reference evidence="4" key="1">
    <citation type="journal article" date="2019" name="Int. J. Syst. Evol. Microbiol.">
        <title>The Global Catalogue of Microorganisms (GCM) 10K type strain sequencing project: providing services to taxonomists for standard genome sequencing and annotation.</title>
        <authorList>
            <consortium name="The Broad Institute Genomics Platform"/>
            <consortium name="The Broad Institute Genome Sequencing Center for Infectious Disease"/>
            <person name="Wu L."/>
            <person name="Ma J."/>
        </authorList>
    </citation>
    <scope>NUCLEOTIDE SEQUENCE [LARGE SCALE GENOMIC DNA]</scope>
    <source>
        <strain evidence="4">JCM 6307</strain>
    </source>
</reference>
<gene>
    <name evidence="3" type="ORF">GCM10010406_25370</name>
</gene>
<dbReference type="RefSeq" id="WP_344383304.1">
    <property type="nucleotide sequence ID" value="NZ_BAAATA010000012.1"/>
</dbReference>
<evidence type="ECO:0000313" key="3">
    <source>
        <dbReference type="EMBL" id="GAA2488168.1"/>
    </source>
</evidence>
<keyword evidence="2" id="KW-0349">Heme</keyword>
<protein>
    <submittedName>
        <fullName evidence="3">Cytochrome P450</fullName>
    </submittedName>
</protein>
<sequence>MSNTSVIAMDQWGEEFVADPYPFYARMRKSGPVHLLEQPGGVGVWLVVGHEEARAAFLDPRLVKDWSAASVAFAAAASAEGTNRSDLGPNMLTVDPPHHTRLRRLVAKEFTARRVETMRPQVQRITDGLLDAMAPAGRADLVDALAFPLPMTVICELLGVPFLDREAFREWSDELVAPTGDPQRTVEAATAMNAYLQQLLEDKRSRPGEDLMSALIRATDEDGDRLTADELRAMAFLLLVAGHETTVNLIAGGMHALLTHPEQLAALRADPSLLDNAVEEMLRYDGPVENATIRFAAEPVEIAGTVLPAGAPVLIGMAAADRDPAEYARPDEFDIRRDTSGHLAFGHGIHHCLGAPLARLEGRIAVASLLERFPDLELDPEAPAPTWRPGMLIRGPRHLPVRYSSSR</sequence>
<comment type="similarity">
    <text evidence="1 2">Belongs to the cytochrome P450 family.</text>
</comment>
<keyword evidence="2" id="KW-0479">Metal-binding</keyword>
<dbReference type="Gene3D" id="1.10.630.10">
    <property type="entry name" value="Cytochrome P450"/>
    <property type="match status" value="1"/>
</dbReference>
<dbReference type="SUPFAM" id="SSF48264">
    <property type="entry name" value="Cytochrome P450"/>
    <property type="match status" value="1"/>
</dbReference>
<keyword evidence="2" id="KW-0560">Oxidoreductase</keyword>
<comment type="caution">
    <text evidence="3">The sequence shown here is derived from an EMBL/GenBank/DDBJ whole genome shotgun (WGS) entry which is preliminary data.</text>
</comment>
<name>A0ABP5YZJ0_9ACTN</name>
<dbReference type="InterPro" id="IPR036396">
    <property type="entry name" value="Cyt_P450_sf"/>
</dbReference>